<protein>
    <submittedName>
        <fullName evidence="1">12330_t:CDS:1</fullName>
    </submittedName>
</protein>
<reference evidence="1 2" key="1">
    <citation type="submission" date="2021-06" db="EMBL/GenBank/DDBJ databases">
        <authorList>
            <person name="Kallberg Y."/>
            <person name="Tangrot J."/>
            <person name="Rosling A."/>
        </authorList>
    </citation>
    <scope>NUCLEOTIDE SEQUENCE [LARGE SCALE GENOMIC DNA]</scope>
    <source>
        <strain evidence="1 2">120-4 pot B 10/14</strain>
    </source>
</reference>
<name>A0ABN7VXR1_GIGMA</name>
<comment type="caution">
    <text evidence="1">The sequence shown here is derived from an EMBL/GenBank/DDBJ whole genome shotgun (WGS) entry which is preliminary data.</text>
</comment>
<proteinExistence type="predicted"/>
<evidence type="ECO:0000313" key="2">
    <source>
        <dbReference type="Proteomes" id="UP000789901"/>
    </source>
</evidence>
<sequence>KRFPQELDIGVLENDEYNQMVKLLIGYDELFAWTLHELCQTNLVIHFIQTSDAQPLR</sequence>
<keyword evidence="2" id="KW-1185">Reference proteome</keyword>
<organism evidence="1 2">
    <name type="scientific">Gigaspora margarita</name>
    <dbReference type="NCBI Taxonomy" id="4874"/>
    <lineage>
        <taxon>Eukaryota</taxon>
        <taxon>Fungi</taxon>
        <taxon>Fungi incertae sedis</taxon>
        <taxon>Mucoromycota</taxon>
        <taxon>Glomeromycotina</taxon>
        <taxon>Glomeromycetes</taxon>
        <taxon>Diversisporales</taxon>
        <taxon>Gigasporaceae</taxon>
        <taxon>Gigaspora</taxon>
    </lineage>
</organism>
<evidence type="ECO:0000313" key="1">
    <source>
        <dbReference type="EMBL" id="CAG8804786.1"/>
    </source>
</evidence>
<dbReference type="EMBL" id="CAJVQB010024722">
    <property type="protein sequence ID" value="CAG8804786.1"/>
    <property type="molecule type" value="Genomic_DNA"/>
</dbReference>
<dbReference type="Proteomes" id="UP000789901">
    <property type="component" value="Unassembled WGS sequence"/>
</dbReference>
<accession>A0ABN7VXR1</accession>
<feature type="non-terminal residue" evidence="1">
    <location>
        <position position="1"/>
    </location>
</feature>
<gene>
    <name evidence="1" type="ORF">GMARGA_LOCUS23935</name>
</gene>